<feature type="domain" description="HTH tetR-type" evidence="5">
    <location>
        <begin position="5"/>
        <end position="65"/>
    </location>
</feature>
<dbReference type="RefSeq" id="WP_326835329.1">
    <property type="nucleotide sequence ID" value="NZ_CP142149.1"/>
</dbReference>
<proteinExistence type="predicted"/>
<dbReference type="InterPro" id="IPR036271">
    <property type="entry name" value="Tet_transcr_reg_TetR-rel_C_sf"/>
</dbReference>
<organism evidence="6 7">
    <name type="scientific">Amycolatopsis rhabdoformis</name>
    <dbReference type="NCBI Taxonomy" id="1448059"/>
    <lineage>
        <taxon>Bacteria</taxon>
        <taxon>Bacillati</taxon>
        <taxon>Actinomycetota</taxon>
        <taxon>Actinomycetes</taxon>
        <taxon>Pseudonocardiales</taxon>
        <taxon>Pseudonocardiaceae</taxon>
        <taxon>Amycolatopsis</taxon>
    </lineage>
</organism>
<dbReference type="InterPro" id="IPR009057">
    <property type="entry name" value="Homeodomain-like_sf"/>
</dbReference>
<dbReference type="Proteomes" id="UP001330812">
    <property type="component" value="Chromosome"/>
</dbReference>
<evidence type="ECO:0000259" key="5">
    <source>
        <dbReference type="PROSITE" id="PS50977"/>
    </source>
</evidence>
<accession>A0ABZ1IF18</accession>
<sequence>MARRSDTKARMVGAARQLIREHGYHSMALSDVVERSASPRGSVYYHFPQGKVQMAAEAAEAHTREQVDLITQLAGEATTPEELILAYVEAAREGMLTSGYGRGCTIAPLVLEVGQESEELGAASRRAFLLMVETMALRLVVLGAEQAEARELAQSTIAGVEGAMVTSRALRSPEPFDAIRDTVVGRARALVAVRD</sequence>
<dbReference type="Pfam" id="PF21993">
    <property type="entry name" value="TetR_C_13_2"/>
    <property type="match status" value="1"/>
</dbReference>
<feature type="DNA-binding region" description="H-T-H motif" evidence="4">
    <location>
        <begin position="28"/>
        <end position="47"/>
    </location>
</feature>
<dbReference type="PROSITE" id="PS50977">
    <property type="entry name" value="HTH_TETR_2"/>
    <property type="match status" value="1"/>
</dbReference>
<dbReference type="Pfam" id="PF00440">
    <property type="entry name" value="TetR_N"/>
    <property type="match status" value="1"/>
</dbReference>
<name>A0ABZ1IF18_9PSEU</name>
<evidence type="ECO:0000256" key="1">
    <source>
        <dbReference type="ARBA" id="ARBA00023015"/>
    </source>
</evidence>
<evidence type="ECO:0000313" key="7">
    <source>
        <dbReference type="Proteomes" id="UP001330812"/>
    </source>
</evidence>
<keyword evidence="3" id="KW-0804">Transcription</keyword>
<evidence type="ECO:0000256" key="3">
    <source>
        <dbReference type="ARBA" id="ARBA00023163"/>
    </source>
</evidence>
<dbReference type="PANTHER" id="PTHR47506:SF3">
    <property type="entry name" value="HTH-TYPE TRANSCRIPTIONAL REGULATOR LMRA"/>
    <property type="match status" value="1"/>
</dbReference>
<dbReference type="Gene3D" id="1.10.357.10">
    <property type="entry name" value="Tetracycline Repressor, domain 2"/>
    <property type="match status" value="1"/>
</dbReference>
<dbReference type="InterPro" id="IPR054156">
    <property type="entry name" value="YxaF_TetR_C"/>
</dbReference>
<keyword evidence="7" id="KW-1185">Reference proteome</keyword>
<protein>
    <submittedName>
        <fullName evidence="6">TetR/AcrR family transcriptional regulator</fullName>
    </submittedName>
</protein>
<reference evidence="6 7" key="1">
    <citation type="journal article" date="2015" name="Int. J. Syst. Evol. Microbiol.">
        <title>Amycolatopsis rhabdoformis sp. nov., an actinomycete isolated from a tropical forest soil.</title>
        <authorList>
            <person name="Souza W.R."/>
            <person name="Silva R.E."/>
            <person name="Goodfellow M."/>
            <person name="Busarakam K."/>
            <person name="Figueiro F.S."/>
            <person name="Ferreira D."/>
            <person name="Rodrigues-Filho E."/>
            <person name="Moraes L.A.B."/>
            <person name="Zucchi T.D."/>
        </authorList>
    </citation>
    <scope>NUCLEOTIDE SEQUENCE [LARGE SCALE GENOMIC DNA]</scope>
    <source>
        <strain evidence="6 7">NCIMB 14900</strain>
    </source>
</reference>
<evidence type="ECO:0000313" key="6">
    <source>
        <dbReference type="EMBL" id="WSE32522.1"/>
    </source>
</evidence>
<keyword evidence="1" id="KW-0805">Transcription regulation</keyword>
<dbReference type="PANTHER" id="PTHR47506">
    <property type="entry name" value="TRANSCRIPTIONAL REGULATORY PROTEIN"/>
    <property type="match status" value="1"/>
</dbReference>
<evidence type="ECO:0000256" key="2">
    <source>
        <dbReference type="ARBA" id="ARBA00023125"/>
    </source>
</evidence>
<dbReference type="InterPro" id="IPR001647">
    <property type="entry name" value="HTH_TetR"/>
</dbReference>
<dbReference type="SUPFAM" id="SSF48498">
    <property type="entry name" value="Tetracyclin repressor-like, C-terminal domain"/>
    <property type="match status" value="1"/>
</dbReference>
<evidence type="ECO:0000256" key="4">
    <source>
        <dbReference type="PROSITE-ProRule" id="PRU00335"/>
    </source>
</evidence>
<dbReference type="SUPFAM" id="SSF46689">
    <property type="entry name" value="Homeodomain-like"/>
    <property type="match status" value="1"/>
</dbReference>
<keyword evidence="2 4" id="KW-0238">DNA-binding</keyword>
<dbReference type="EMBL" id="CP142149">
    <property type="protein sequence ID" value="WSE32522.1"/>
    <property type="molecule type" value="Genomic_DNA"/>
</dbReference>
<gene>
    <name evidence="6" type="ORF">VSH64_10440</name>
</gene>